<dbReference type="InterPro" id="IPR011013">
    <property type="entry name" value="Gal_mutarotase_sf_dom"/>
</dbReference>
<dbReference type="AlphaFoldDB" id="K1UBI9"/>
<protein>
    <submittedName>
        <fullName evidence="1">Glycosyl hydrolase family 38 N-domain protein</fullName>
    </submittedName>
</protein>
<dbReference type="GO" id="GO:0016787">
    <property type="term" value="F:hydrolase activity"/>
    <property type="evidence" value="ECO:0007669"/>
    <property type="project" value="UniProtKB-KW"/>
</dbReference>
<feature type="non-terminal residue" evidence="1">
    <location>
        <position position="181"/>
    </location>
</feature>
<dbReference type="InterPro" id="IPR013780">
    <property type="entry name" value="Glyco_hydro_b"/>
</dbReference>
<organism evidence="1">
    <name type="scientific">human gut metagenome</name>
    <dbReference type="NCBI Taxonomy" id="408170"/>
    <lineage>
        <taxon>unclassified sequences</taxon>
        <taxon>metagenomes</taxon>
        <taxon>organismal metagenomes</taxon>
    </lineage>
</organism>
<reference evidence="1" key="1">
    <citation type="journal article" date="2013" name="Environ. Microbiol.">
        <title>Microbiota from the distal guts of lean and obese adolescents exhibit partial functional redundancy besides clear differences in community structure.</title>
        <authorList>
            <person name="Ferrer M."/>
            <person name="Ruiz A."/>
            <person name="Lanza F."/>
            <person name="Haange S.B."/>
            <person name="Oberbach A."/>
            <person name="Till H."/>
            <person name="Bargiela R."/>
            <person name="Campoy C."/>
            <person name="Segura M.T."/>
            <person name="Richter M."/>
            <person name="von Bergen M."/>
            <person name="Seifert J."/>
            <person name="Suarez A."/>
        </authorList>
    </citation>
    <scope>NUCLEOTIDE SEQUENCE</scope>
</reference>
<proteinExistence type="predicted"/>
<name>K1UBI9_9ZZZZ</name>
<sequence length="181" mass="20614">MITIGGMLSMAGMAGDEGVEGMHDEMRRIHENLLFYDEHTFGAAESISDPQCENSQVQWAEKGSYVWEALKSAQMLYETSIGRLQGDLHRSERPTLTFFNPLGWERSALTTVYIDFEVIPRDRAFRLLDEQGHALSVEPIRSRSEGRYYAIWADRIPAMGYKTYEVVLDEGRAAEPEAFEP</sequence>
<dbReference type="GO" id="GO:0030246">
    <property type="term" value="F:carbohydrate binding"/>
    <property type="evidence" value="ECO:0007669"/>
    <property type="project" value="InterPro"/>
</dbReference>
<gene>
    <name evidence="1" type="ORF">OBE_00379</name>
</gene>
<dbReference type="EMBL" id="AJWZ01000263">
    <property type="protein sequence ID" value="EKC77389.1"/>
    <property type="molecule type" value="Genomic_DNA"/>
</dbReference>
<comment type="caution">
    <text evidence="1">The sequence shown here is derived from an EMBL/GenBank/DDBJ whole genome shotgun (WGS) entry which is preliminary data.</text>
</comment>
<dbReference type="SUPFAM" id="SSF74650">
    <property type="entry name" value="Galactose mutarotase-like"/>
    <property type="match status" value="1"/>
</dbReference>
<evidence type="ECO:0000313" key="1">
    <source>
        <dbReference type="EMBL" id="EKC77389.1"/>
    </source>
</evidence>
<accession>K1UBI9</accession>
<dbReference type="GO" id="GO:0005975">
    <property type="term" value="P:carbohydrate metabolic process"/>
    <property type="evidence" value="ECO:0007669"/>
    <property type="project" value="InterPro"/>
</dbReference>
<dbReference type="Gene3D" id="2.60.40.1180">
    <property type="entry name" value="Golgi alpha-mannosidase II"/>
    <property type="match status" value="1"/>
</dbReference>
<keyword evidence="1" id="KW-0378">Hydrolase</keyword>